<gene>
    <name evidence="2" type="ORF">Adt_39399</name>
</gene>
<evidence type="ECO:0000259" key="1">
    <source>
        <dbReference type="Pfam" id="PF02721"/>
    </source>
</evidence>
<comment type="caution">
    <text evidence="2">The sequence shown here is derived from an EMBL/GenBank/DDBJ whole genome shotgun (WGS) entry which is preliminary data.</text>
</comment>
<evidence type="ECO:0000313" key="2">
    <source>
        <dbReference type="EMBL" id="KAL2471263.1"/>
    </source>
</evidence>
<sequence>MAPTFSLVNEVNATKKNWALRVLVVRAYETSSRDNPDEKSTLKFAFQNTKGDRIHATVRQALIETFEPLMKEDLIGEVVGREILRSKEVSNKQTYLMDIVVQDVEFRLQLRVVDDTGNAPFLVWNHEAVDLLGKTVAELKAELCEQGNEKGIPTDFEKLEEREMLFMVQVRDENVRKKTDVFSVTKLSVDPNIISKYAGMQLVSQQESDLYSKIEKTVTEEGKGSSSNDEFITPLKSGCEISDSNNAYEGGSVKRALICDFSTTADKKLRTVIKKKND</sequence>
<dbReference type="Gene3D" id="2.40.50.140">
    <property type="entry name" value="Nucleic acid-binding proteins"/>
    <property type="match status" value="2"/>
</dbReference>
<evidence type="ECO:0000313" key="3">
    <source>
        <dbReference type="Proteomes" id="UP001604336"/>
    </source>
</evidence>
<dbReference type="EMBL" id="JBFOLK010000012">
    <property type="protein sequence ID" value="KAL2471263.1"/>
    <property type="molecule type" value="Genomic_DNA"/>
</dbReference>
<protein>
    <submittedName>
        <fullName evidence="2">Replication protein A 70 kDa DNA-binding subunit</fullName>
    </submittedName>
</protein>
<reference evidence="3" key="1">
    <citation type="submission" date="2024-07" db="EMBL/GenBank/DDBJ databases">
        <title>Two chromosome-level genome assemblies of Korean endemic species Abeliophyllum distichum and Forsythia ovata (Oleaceae).</title>
        <authorList>
            <person name="Jang H."/>
        </authorList>
    </citation>
    <scope>NUCLEOTIDE SEQUENCE [LARGE SCALE GENOMIC DNA]</scope>
</reference>
<dbReference type="SUPFAM" id="SSF50249">
    <property type="entry name" value="Nucleic acid-binding proteins"/>
    <property type="match status" value="1"/>
</dbReference>
<dbReference type="InterPro" id="IPR003871">
    <property type="entry name" value="RFA1B/D_OB_1st"/>
</dbReference>
<dbReference type="Pfam" id="PF02721">
    <property type="entry name" value="DUF223"/>
    <property type="match status" value="1"/>
</dbReference>
<keyword evidence="2" id="KW-0238">DNA-binding</keyword>
<name>A0ABD1Q6N3_9LAMI</name>
<dbReference type="GO" id="GO:0003677">
    <property type="term" value="F:DNA binding"/>
    <property type="evidence" value="ECO:0007669"/>
    <property type="project" value="UniProtKB-KW"/>
</dbReference>
<dbReference type="InterPro" id="IPR012340">
    <property type="entry name" value="NA-bd_OB-fold"/>
</dbReference>
<dbReference type="Proteomes" id="UP001604336">
    <property type="component" value="Unassembled WGS sequence"/>
</dbReference>
<proteinExistence type="predicted"/>
<dbReference type="AlphaFoldDB" id="A0ABD1Q6N3"/>
<accession>A0ABD1Q6N3</accession>
<organism evidence="2 3">
    <name type="scientific">Abeliophyllum distichum</name>
    <dbReference type="NCBI Taxonomy" id="126358"/>
    <lineage>
        <taxon>Eukaryota</taxon>
        <taxon>Viridiplantae</taxon>
        <taxon>Streptophyta</taxon>
        <taxon>Embryophyta</taxon>
        <taxon>Tracheophyta</taxon>
        <taxon>Spermatophyta</taxon>
        <taxon>Magnoliopsida</taxon>
        <taxon>eudicotyledons</taxon>
        <taxon>Gunneridae</taxon>
        <taxon>Pentapetalae</taxon>
        <taxon>asterids</taxon>
        <taxon>lamiids</taxon>
        <taxon>Lamiales</taxon>
        <taxon>Oleaceae</taxon>
        <taxon>Forsythieae</taxon>
        <taxon>Abeliophyllum</taxon>
    </lineage>
</organism>
<keyword evidence="3" id="KW-1185">Reference proteome</keyword>
<feature type="domain" description="Replication protein A 70 kDa DNA-binding subunit B/D first OB fold" evidence="1">
    <location>
        <begin position="5"/>
        <end position="73"/>
    </location>
</feature>